<evidence type="ECO:0000313" key="2">
    <source>
        <dbReference type="EMBL" id="TDR19297.1"/>
    </source>
</evidence>
<feature type="transmembrane region" description="Helical" evidence="1">
    <location>
        <begin position="61"/>
        <end position="82"/>
    </location>
</feature>
<name>A0A4R6XNK2_9GAMM</name>
<dbReference type="GO" id="GO:0005886">
    <property type="term" value="C:plasma membrane"/>
    <property type="evidence" value="ECO:0007669"/>
    <property type="project" value="UniProtKB-SubCell"/>
</dbReference>
<dbReference type="Pfam" id="PF12679">
    <property type="entry name" value="ABC2_membrane_2"/>
    <property type="match status" value="1"/>
</dbReference>
<reference evidence="2 3" key="1">
    <citation type="submission" date="2019-03" db="EMBL/GenBank/DDBJ databases">
        <title>Genomic Encyclopedia of Type Strains, Phase IV (KMG-IV): sequencing the most valuable type-strain genomes for metagenomic binning, comparative biology and taxonomic classification.</title>
        <authorList>
            <person name="Goeker M."/>
        </authorList>
    </citation>
    <scope>NUCLEOTIDE SEQUENCE [LARGE SCALE GENOMIC DNA]</scope>
    <source>
        <strain evidence="2 3">DSM 25488</strain>
    </source>
</reference>
<keyword evidence="3" id="KW-1185">Reference proteome</keyword>
<keyword evidence="1" id="KW-1133">Transmembrane helix</keyword>
<dbReference type="GO" id="GO:0140359">
    <property type="term" value="F:ABC-type transporter activity"/>
    <property type="evidence" value="ECO:0007669"/>
    <property type="project" value="InterPro"/>
</dbReference>
<protein>
    <submittedName>
        <fullName evidence="2">ABC-2 family transporter</fullName>
    </submittedName>
</protein>
<dbReference type="OrthoDB" id="9794512at2"/>
<sequence>MSMNITKKDIGSLWRSPLLWVVLSLIAFIAAWLLWQRLDRYIGLQASFATLPSPPNITHALWVPFILTLAKLLLLIIAMTTAKAFAEERAHKTLWYLLINKQTYYHVVWAKFKAQWMILLFVWGQLSVAAFLLATGGELNWTQSLVGLFGISLFTLWFVSLGMLISSFCQSTGTAVLLSSVVFVLLWVIGGESVGQEFGLNWLHLISPVQHLKWFCQGEISLSSLFYFIGGGIVLLLLTAQNLEGLRKS</sequence>
<proteinExistence type="predicted"/>
<dbReference type="Proteomes" id="UP000295724">
    <property type="component" value="Unassembled WGS sequence"/>
</dbReference>
<keyword evidence="1" id="KW-0472">Membrane</keyword>
<feature type="transmembrane region" description="Helical" evidence="1">
    <location>
        <begin position="12"/>
        <end position="35"/>
    </location>
</feature>
<keyword evidence="1" id="KW-0812">Transmembrane</keyword>
<evidence type="ECO:0000256" key="1">
    <source>
        <dbReference type="SAM" id="Phobius"/>
    </source>
</evidence>
<feature type="transmembrane region" description="Helical" evidence="1">
    <location>
        <begin position="116"/>
        <end position="134"/>
    </location>
</feature>
<evidence type="ECO:0000313" key="3">
    <source>
        <dbReference type="Proteomes" id="UP000295724"/>
    </source>
</evidence>
<feature type="transmembrane region" description="Helical" evidence="1">
    <location>
        <begin position="146"/>
        <end position="165"/>
    </location>
</feature>
<feature type="transmembrane region" description="Helical" evidence="1">
    <location>
        <begin position="172"/>
        <end position="190"/>
    </location>
</feature>
<accession>A0A4R6XNK2</accession>
<organism evidence="2 3">
    <name type="scientific">Marinicella litoralis</name>
    <dbReference type="NCBI Taxonomy" id="644220"/>
    <lineage>
        <taxon>Bacteria</taxon>
        <taxon>Pseudomonadati</taxon>
        <taxon>Pseudomonadota</taxon>
        <taxon>Gammaproteobacteria</taxon>
        <taxon>Lysobacterales</taxon>
        <taxon>Marinicellaceae</taxon>
        <taxon>Marinicella</taxon>
    </lineage>
</organism>
<dbReference type="AlphaFoldDB" id="A0A4R6XNK2"/>
<dbReference type="EMBL" id="SNZB01000004">
    <property type="protein sequence ID" value="TDR19297.1"/>
    <property type="molecule type" value="Genomic_DNA"/>
</dbReference>
<gene>
    <name evidence="2" type="ORF">C8D91_1845</name>
</gene>
<comment type="caution">
    <text evidence="2">The sequence shown here is derived from an EMBL/GenBank/DDBJ whole genome shotgun (WGS) entry which is preliminary data.</text>
</comment>
<feature type="transmembrane region" description="Helical" evidence="1">
    <location>
        <begin position="220"/>
        <end position="240"/>
    </location>
</feature>